<evidence type="ECO:0000256" key="3">
    <source>
        <dbReference type="ARBA" id="ARBA00022723"/>
    </source>
</evidence>
<evidence type="ECO:0000256" key="4">
    <source>
        <dbReference type="ARBA" id="ARBA00023004"/>
    </source>
</evidence>
<evidence type="ECO:0000313" key="6">
    <source>
        <dbReference type="EMBL" id="QEG40953.1"/>
    </source>
</evidence>
<dbReference type="GO" id="GO:0046872">
    <property type="term" value="F:metal ion binding"/>
    <property type="evidence" value="ECO:0007669"/>
    <property type="project" value="UniProtKB-KW"/>
</dbReference>
<keyword evidence="5" id="KW-0411">Iron-sulfur</keyword>
<keyword evidence="7" id="KW-1185">Reference proteome</keyword>
<dbReference type="SUPFAM" id="SSF102114">
    <property type="entry name" value="Radical SAM enzymes"/>
    <property type="match status" value="1"/>
</dbReference>
<dbReference type="KEGG" id="rul:UC8_29710"/>
<dbReference type="Proteomes" id="UP000325286">
    <property type="component" value="Chromosome"/>
</dbReference>
<evidence type="ECO:0000256" key="1">
    <source>
        <dbReference type="ARBA" id="ARBA00001966"/>
    </source>
</evidence>
<comment type="cofactor">
    <cofactor evidence="1">
        <name>[4Fe-4S] cluster</name>
        <dbReference type="ChEBI" id="CHEBI:49883"/>
    </cofactor>
</comment>
<accession>A0A5B9R3P1</accession>
<evidence type="ECO:0000313" key="7">
    <source>
        <dbReference type="Proteomes" id="UP000325286"/>
    </source>
</evidence>
<dbReference type="PANTHER" id="PTHR21180">
    <property type="entry name" value="ENDONUCLEASE/EXONUCLEASE/PHOSPHATASE FAMILY DOMAIN-CONTAINING PROTEIN 1"/>
    <property type="match status" value="1"/>
</dbReference>
<dbReference type="InterPro" id="IPR023874">
    <property type="entry name" value="DNA_rSAM_put"/>
</dbReference>
<reference evidence="6 7" key="1">
    <citation type="submission" date="2019-08" db="EMBL/GenBank/DDBJ databases">
        <title>Deep-cultivation of Planctomycetes and their phenomic and genomic characterization uncovers novel biology.</title>
        <authorList>
            <person name="Wiegand S."/>
            <person name="Jogler M."/>
            <person name="Boedeker C."/>
            <person name="Pinto D."/>
            <person name="Vollmers J."/>
            <person name="Rivas-Marin E."/>
            <person name="Kohn T."/>
            <person name="Peeters S.H."/>
            <person name="Heuer A."/>
            <person name="Rast P."/>
            <person name="Oberbeckmann S."/>
            <person name="Bunk B."/>
            <person name="Jeske O."/>
            <person name="Meyerdierks A."/>
            <person name="Storesund J.E."/>
            <person name="Kallscheuer N."/>
            <person name="Luecker S."/>
            <person name="Lage O.M."/>
            <person name="Pohl T."/>
            <person name="Merkel B.J."/>
            <person name="Hornburger P."/>
            <person name="Mueller R.-W."/>
            <person name="Bruemmer F."/>
            <person name="Labrenz M."/>
            <person name="Spormann A.M."/>
            <person name="Op den Camp H."/>
            <person name="Overmann J."/>
            <person name="Amann R."/>
            <person name="Jetten M.S.M."/>
            <person name="Mascher T."/>
            <person name="Medema M.H."/>
            <person name="Devos D.P."/>
            <person name="Kaster A.-K."/>
            <person name="Ovreas L."/>
            <person name="Rohde M."/>
            <person name="Galperin M.Y."/>
            <person name="Jogler C."/>
        </authorList>
    </citation>
    <scope>NUCLEOTIDE SEQUENCE [LARGE SCALE GENOMIC DNA]</scope>
    <source>
        <strain evidence="6 7">UC8</strain>
    </source>
</reference>
<dbReference type="InterPro" id="IPR013785">
    <property type="entry name" value="Aldolase_TIM"/>
</dbReference>
<organism evidence="6 7">
    <name type="scientific">Roseimaritima ulvae</name>
    <dbReference type="NCBI Taxonomy" id="980254"/>
    <lineage>
        <taxon>Bacteria</taxon>
        <taxon>Pseudomonadati</taxon>
        <taxon>Planctomycetota</taxon>
        <taxon>Planctomycetia</taxon>
        <taxon>Pirellulales</taxon>
        <taxon>Pirellulaceae</taxon>
        <taxon>Roseimaritima</taxon>
    </lineage>
</organism>
<dbReference type="InterPro" id="IPR007197">
    <property type="entry name" value="rSAM"/>
</dbReference>
<protein>
    <recommendedName>
        <fullName evidence="8">DNA modification/repair radical SAM protein</fullName>
    </recommendedName>
</protein>
<dbReference type="SFLD" id="SFLDS00029">
    <property type="entry name" value="Radical_SAM"/>
    <property type="match status" value="1"/>
</dbReference>
<dbReference type="InterPro" id="IPR010994">
    <property type="entry name" value="RuvA_2-like"/>
</dbReference>
<dbReference type="NCBIfam" id="TIGR03916">
    <property type="entry name" value="rSAM_link_UDG"/>
    <property type="match status" value="1"/>
</dbReference>
<name>A0A5B9R3P1_9BACT</name>
<dbReference type="GO" id="GO:0051536">
    <property type="term" value="F:iron-sulfur cluster binding"/>
    <property type="evidence" value="ECO:0007669"/>
    <property type="project" value="UniProtKB-KW"/>
</dbReference>
<dbReference type="RefSeq" id="WP_068131817.1">
    <property type="nucleotide sequence ID" value="NZ_CP042914.1"/>
</dbReference>
<dbReference type="OrthoDB" id="9801154at2"/>
<dbReference type="Gene3D" id="1.10.150.320">
    <property type="entry name" value="Photosystem II 12 kDa extrinsic protein"/>
    <property type="match status" value="1"/>
</dbReference>
<dbReference type="InterPro" id="IPR051675">
    <property type="entry name" value="Endo/Exo/Phosphatase_dom_1"/>
</dbReference>
<dbReference type="InterPro" id="IPR058240">
    <property type="entry name" value="rSAM_sf"/>
</dbReference>
<sequence>MDVRAKLAILADAAKYDASCASSGSKQTRAGSQIGSTEGMGICHSYTPDGRCISLLKILLTNYCIYDCQYCVNRISSDTPRARFTIAEVVTLTMEFYKRNYIEGLFLSSGIIQNSDYTMEQLIGVAKSLRSDHHFGGYIHLKTIPNAAQDLIQEAGRWADRLSVNIELPTERDLVQLAPEKKKPQIVGAMSGIREKIDETKQEQAAGFKIPGFAPAGQSTQMIVGATDTPDVEVLKTASELYDGQRLRRVYYSAYSPIPHADARLPGQAPPLVREHRLYQADWLMRFYGFQADEIVAEKDRNLSLDIDPKLAWALANRHFFPVDVNRASREELLRIPGIGVRSVKRILAIRKHRNLRSEDLKKLRVAWNRAKVFVLTADHNPNVSALDKLNLAQKVRPKSKQLMLFDAATSARSGEV</sequence>
<evidence type="ECO:0000256" key="5">
    <source>
        <dbReference type="ARBA" id="ARBA00023014"/>
    </source>
</evidence>
<proteinExistence type="predicted"/>
<dbReference type="EMBL" id="CP042914">
    <property type="protein sequence ID" value="QEG40953.1"/>
    <property type="molecule type" value="Genomic_DNA"/>
</dbReference>
<dbReference type="AlphaFoldDB" id="A0A5B9R3P1"/>
<keyword evidence="4" id="KW-0408">Iron</keyword>
<keyword evidence="2" id="KW-0949">S-adenosyl-L-methionine</keyword>
<gene>
    <name evidence="6" type="ORF">UC8_29710</name>
</gene>
<dbReference type="Gene3D" id="3.20.20.70">
    <property type="entry name" value="Aldolase class I"/>
    <property type="match status" value="1"/>
</dbReference>
<dbReference type="SUPFAM" id="SSF47781">
    <property type="entry name" value="RuvA domain 2-like"/>
    <property type="match status" value="1"/>
</dbReference>
<evidence type="ECO:0008006" key="8">
    <source>
        <dbReference type="Google" id="ProtNLM"/>
    </source>
</evidence>
<keyword evidence="3" id="KW-0479">Metal-binding</keyword>
<evidence type="ECO:0000256" key="2">
    <source>
        <dbReference type="ARBA" id="ARBA00022691"/>
    </source>
</evidence>
<dbReference type="GO" id="GO:0003824">
    <property type="term" value="F:catalytic activity"/>
    <property type="evidence" value="ECO:0007669"/>
    <property type="project" value="InterPro"/>
</dbReference>
<dbReference type="SFLD" id="SFLDG01102">
    <property type="entry name" value="Uncharacterised_Radical_SAM_Su"/>
    <property type="match status" value="1"/>
</dbReference>
<dbReference type="PANTHER" id="PTHR21180:SF9">
    <property type="entry name" value="TYPE II SECRETION SYSTEM PROTEIN K"/>
    <property type="match status" value="1"/>
</dbReference>
<dbReference type="CDD" id="cd01335">
    <property type="entry name" value="Radical_SAM"/>
    <property type="match status" value="1"/>
</dbReference>